<organism evidence="1 2">
    <name type="scientific">Dialister invisus DSM 15470</name>
    <dbReference type="NCBI Taxonomy" id="592028"/>
    <lineage>
        <taxon>Bacteria</taxon>
        <taxon>Bacillati</taxon>
        <taxon>Bacillota</taxon>
        <taxon>Negativicutes</taxon>
        <taxon>Veillonellales</taxon>
        <taxon>Veillonellaceae</taxon>
        <taxon>Dialister</taxon>
    </lineage>
</organism>
<accession>C9LQD6</accession>
<dbReference type="Proteomes" id="UP000004736">
    <property type="component" value="Unassembled WGS sequence"/>
</dbReference>
<evidence type="ECO:0000313" key="2">
    <source>
        <dbReference type="Proteomes" id="UP000004736"/>
    </source>
</evidence>
<keyword evidence="2" id="KW-1185">Reference proteome</keyword>
<dbReference type="AlphaFoldDB" id="C9LQD6"/>
<evidence type="ECO:0000313" key="1">
    <source>
        <dbReference type="EMBL" id="EEW97772.1"/>
    </source>
</evidence>
<gene>
    <name evidence="1" type="ORF">GCWU000321_01768</name>
</gene>
<proteinExistence type="predicted"/>
<dbReference type="HOGENOM" id="CLU_3308625_0_0_9"/>
<protein>
    <submittedName>
        <fullName evidence="1">Uncharacterized protein</fullName>
    </submittedName>
</protein>
<sequence>MDEYSWAEILYCLFLNFSVFIEKDLVLTSRENSNELFNN</sequence>
<comment type="caution">
    <text evidence="1">The sequence shown here is derived from an EMBL/GenBank/DDBJ whole genome shotgun (WGS) entry which is preliminary data.</text>
</comment>
<reference evidence="1" key="1">
    <citation type="submission" date="2009-09" db="EMBL/GenBank/DDBJ databases">
        <authorList>
            <person name="Weinstock G."/>
            <person name="Sodergren E."/>
            <person name="Clifton S."/>
            <person name="Fulton L."/>
            <person name="Fulton B."/>
            <person name="Courtney L."/>
            <person name="Fronick C."/>
            <person name="Harrison M."/>
            <person name="Strong C."/>
            <person name="Farmer C."/>
            <person name="Delahaunty K."/>
            <person name="Markovic C."/>
            <person name="Hall O."/>
            <person name="Minx P."/>
            <person name="Tomlinson C."/>
            <person name="Mitreva M."/>
            <person name="Nelson J."/>
            <person name="Hou S."/>
            <person name="Wollam A."/>
            <person name="Pepin K.H."/>
            <person name="Johnson M."/>
            <person name="Bhonagiri V."/>
            <person name="Nash W.E."/>
            <person name="Warren W."/>
            <person name="Chinwalla A."/>
            <person name="Mardis E.R."/>
            <person name="Wilson R.K."/>
        </authorList>
    </citation>
    <scope>NUCLEOTIDE SEQUENCE [LARGE SCALE GENOMIC DNA]</scope>
    <source>
        <strain evidence="1">DSM 15470</strain>
    </source>
</reference>
<dbReference type="STRING" id="592028.GCWU000321_01768"/>
<dbReference type="EMBL" id="ACIM02000001">
    <property type="protein sequence ID" value="EEW97772.1"/>
    <property type="molecule type" value="Genomic_DNA"/>
</dbReference>
<name>C9LQD6_9FIRM</name>